<dbReference type="Proteomes" id="UP001519363">
    <property type="component" value="Unassembled WGS sequence"/>
</dbReference>
<dbReference type="InterPro" id="IPR001647">
    <property type="entry name" value="HTH_TetR"/>
</dbReference>
<sequence length="184" mass="19602">MDDETAVTQVLAAAEHLFYERGVQSVGMDAIRSESGVALKRLYRLFPSKDDLVAAWLRRRDDLQRGAIKARVAREETPQARLLAVFDGLAEWFTLPEFRGCAFVNCFGELGAVNPAVAEAARAHKAAFRADVAALVAEAGLPEALAGQLSLLVEGAISTAAISGTADPAVQAREAARVLVAANR</sequence>
<dbReference type="PANTHER" id="PTHR47506:SF3">
    <property type="entry name" value="HTH-TYPE TRANSCRIPTIONAL REGULATOR LMRA"/>
    <property type="match status" value="1"/>
</dbReference>
<dbReference type="PRINTS" id="PR00455">
    <property type="entry name" value="HTHTETR"/>
</dbReference>
<evidence type="ECO:0000313" key="6">
    <source>
        <dbReference type="EMBL" id="MBP2477904.1"/>
    </source>
</evidence>
<protein>
    <submittedName>
        <fullName evidence="6">AcrR family transcriptional regulator</fullName>
    </submittedName>
</protein>
<dbReference type="RefSeq" id="WP_086787939.1">
    <property type="nucleotide sequence ID" value="NZ_JAGIOO010000001.1"/>
</dbReference>
<dbReference type="Gene3D" id="1.10.357.10">
    <property type="entry name" value="Tetracycline Repressor, domain 2"/>
    <property type="match status" value="1"/>
</dbReference>
<comment type="caution">
    <text evidence="6">The sequence shown here is derived from an EMBL/GenBank/DDBJ whole genome shotgun (WGS) entry which is preliminary data.</text>
</comment>
<dbReference type="InterPro" id="IPR036271">
    <property type="entry name" value="Tet_transcr_reg_TetR-rel_C_sf"/>
</dbReference>
<gene>
    <name evidence="6" type="ORF">JOF53_006776</name>
</gene>
<dbReference type="InterPro" id="IPR009057">
    <property type="entry name" value="Homeodomain-like_sf"/>
</dbReference>
<evidence type="ECO:0000256" key="1">
    <source>
        <dbReference type="ARBA" id="ARBA00023015"/>
    </source>
</evidence>
<name>A0ABS5AMU4_9PSEU</name>
<dbReference type="PROSITE" id="PS50977">
    <property type="entry name" value="HTH_TETR_2"/>
    <property type="match status" value="1"/>
</dbReference>
<feature type="DNA-binding region" description="H-T-H motif" evidence="4">
    <location>
        <begin position="27"/>
        <end position="46"/>
    </location>
</feature>
<evidence type="ECO:0000256" key="4">
    <source>
        <dbReference type="PROSITE-ProRule" id="PRU00335"/>
    </source>
</evidence>
<evidence type="ECO:0000256" key="2">
    <source>
        <dbReference type="ARBA" id="ARBA00023125"/>
    </source>
</evidence>
<dbReference type="SUPFAM" id="SSF48498">
    <property type="entry name" value="Tetracyclin repressor-like, C-terminal domain"/>
    <property type="match status" value="1"/>
</dbReference>
<feature type="domain" description="HTH tetR-type" evidence="5">
    <location>
        <begin position="4"/>
        <end position="64"/>
    </location>
</feature>
<dbReference type="SUPFAM" id="SSF46689">
    <property type="entry name" value="Homeodomain-like"/>
    <property type="match status" value="1"/>
</dbReference>
<dbReference type="EMBL" id="JAGIOO010000001">
    <property type="protein sequence ID" value="MBP2477904.1"/>
    <property type="molecule type" value="Genomic_DNA"/>
</dbReference>
<keyword evidence="3" id="KW-0804">Transcription</keyword>
<evidence type="ECO:0000256" key="3">
    <source>
        <dbReference type="ARBA" id="ARBA00023163"/>
    </source>
</evidence>
<proteinExistence type="predicted"/>
<evidence type="ECO:0000259" key="5">
    <source>
        <dbReference type="PROSITE" id="PS50977"/>
    </source>
</evidence>
<evidence type="ECO:0000313" key="7">
    <source>
        <dbReference type="Proteomes" id="UP001519363"/>
    </source>
</evidence>
<keyword evidence="1" id="KW-0805">Transcription regulation</keyword>
<reference evidence="6 7" key="1">
    <citation type="submission" date="2021-03" db="EMBL/GenBank/DDBJ databases">
        <title>Sequencing the genomes of 1000 actinobacteria strains.</title>
        <authorList>
            <person name="Klenk H.-P."/>
        </authorList>
    </citation>
    <scope>NUCLEOTIDE SEQUENCE [LARGE SCALE GENOMIC DNA]</scope>
    <source>
        <strain evidence="6 7">DSM 44580</strain>
    </source>
</reference>
<accession>A0ABS5AMU4</accession>
<dbReference type="Pfam" id="PF00440">
    <property type="entry name" value="TetR_N"/>
    <property type="match status" value="1"/>
</dbReference>
<dbReference type="PANTHER" id="PTHR47506">
    <property type="entry name" value="TRANSCRIPTIONAL REGULATORY PROTEIN"/>
    <property type="match status" value="1"/>
</dbReference>
<keyword evidence="2 4" id="KW-0238">DNA-binding</keyword>
<keyword evidence="7" id="KW-1185">Reference proteome</keyword>
<organism evidence="6 7">
    <name type="scientific">Crossiella equi</name>
    <dbReference type="NCBI Taxonomy" id="130796"/>
    <lineage>
        <taxon>Bacteria</taxon>
        <taxon>Bacillati</taxon>
        <taxon>Actinomycetota</taxon>
        <taxon>Actinomycetes</taxon>
        <taxon>Pseudonocardiales</taxon>
        <taxon>Pseudonocardiaceae</taxon>
        <taxon>Crossiella</taxon>
    </lineage>
</organism>